<keyword evidence="2" id="KW-1185">Reference proteome</keyword>
<dbReference type="EMBL" id="CM044703">
    <property type="protein sequence ID" value="KAI5672333.1"/>
    <property type="molecule type" value="Genomic_DNA"/>
</dbReference>
<accession>A0ACC0BI99</accession>
<gene>
    <name evidence="1" type="ORF">M9H77_12697</name>
</gene>
<comment type="caution">
    <text evidence="1">The sequence shown here is derived from an EMBL/GenBank/DDBJ whole genome shotgun (WGS) entry which is preliminary data.</text>
</comment>
<sequence>MVKVKNANVGREENYEEGGSSRGGRTGKGKGKRVATEVRLPEGFISFKEAANFEEWTRKRRKIAPGHRVDLFDIEGMEIIPNLYEDIGWGPLLTVNELYYLEIIYEFYSNLHKGRVQKQGNITYQWVTSRVGGILVRGGQDDNDESDEDDEENEEQEAMNVDEEESEEEPEEETLEEK</sequence>
<name>A0ACC0BI99_CATRO</name>
<proteinExistence type="predicted"/>
<organism evidence="1 2">
    <name type="scientific">Catharanthus roseus</name>
    <name type="common">Madagascar periwinkle</name>
    <name type="synonym">Vinca rosea</name>
    <dbReference type="NCBI Taxonomy" id="4058"/>
    <lineage>
        <taxon>Eukaryota</taxon>
        <taxon>Viridiplantae</taxon>
        <taxon>Streptophyta</taxon>
        <taxon>Embryophyta</taxon>
        <taxon>Tracheophyta</taxon>
        <taxon>Spermatophyta</taxon>
        <taxon>Magnoliopsida</taxon>
        <taxon>eudicotyledons</taxon>
        <taxon>Gunneridae</taxon>
        <taxon>Pentapetalae</taxon>
        <taxon>asterids</taxon>
        <taxon>lamiids</taxon>
        <taxon>Gentianales</taxon>
        <taxon>Apocynaceae</taxon>
        <taxon>Rauvolfioideae</taxon>
        <taxon>Vinceae</taxon>
        <taxon>Catharanthinae</taxon>
        <taxon>Catharanthus</taxon>
    </lineage>
</organism>
<evidence type="ECO:0000313" key="2">
    <source>
        <dbReference type="Proteomes" id="UP001060085"/>
    </source>
</evidence>
<protein>
    <submittedName>
        <fullName evidence="1">Uncharacterized protein</fullName>
    </submittedName>
</protein>
<evidence type="ECO:0000313" key="1">
    <source>
        <dbReference type="EMBL" id="KAI5672333.1"/>
    </source>
</evidence>
<dbReference type="Proteomes" id="UP001060085">
    <property type="component" value="Linkage Group LG03"/>
</dbReference>
<reference evidence="2" key="1">
    <citation type="journal article" date="2023" name="Nat. Plants">
        <title>Single-cell RNA sequencing provides a high-resolution roadmap for understanding the multicellular compartmentation of specialized metabolism.</title>
        <authorList>
            <person name="Sun S."/>
            <person name="Shen X."/>
            <person name="Li Y."/>
            <person name="Li Y."/>
            <person name="Wang S."/>
            <person name="Li R."/>
            <person name="Zhang H."/>
            <person name="Shen G."/>
            <person name="Guo B."/>
            <person name="Wei J."/>
            <person name="Xu J."/>
            <person name="St-Pierre B."/>
            <person name="Chen S."/>
            <person name="Sun C."/>
        </authorList>
    </citation>
    <scope>NUCLEOTIDE SEQUENCE [LARGE SCALE GENOMIC DNA]</scope>
</reference>